<organism evidence="2 3">
    <name type="scientific">Calderihabitans maritimus</name>
    <dbReference type="NCBI Taxonomy" id="1246530"/>
    <lineage>
        <taxon>Bacteria</taxon>
        <taxon>Bacillati</taxon>
        <taxon>Bacillota</taxon>
        <taxon>Clostridia</taxon>
        <taxon>Neomoorellales</taxon>
        <taxon>Calderihabitantaceae</taxon>
        <taxon>Calderihabitans</taxon>
    </lineage>
</organism>
<keyword evidence="3" id="KW-1185">Reference proteome</keyword>
<evidence type="ECO:0000313" key="3">
    <source>
        <dbReference type="Proteomes" id="UP000197032"/>
    </source>
</evidence>
<dbReference type="AlphaFoldDB" id="A0A1Z5HSA8"/>
<gene>
    <name evidence="2" type="ORF">KKC1_15630</name>
</gene>
<comment type="caution">
    <text evidence="2">The sequence shown here is derived from an EMBL/GenBank/DDBJ whole genome shotgun (WGS) entry which is preliminary data.</text>
</comment>
<proteinExistence type="predicted"/>
<dbReference type="EMBL" id="BDGJ01000073">
    <property type="protein sequence ID" value="GAW92409.1"/>
    <property type="molecule type" value="Genomic_DNA"/>
</dbReference>
<feature type="region of interest" description="Disordered" evidence="1">
    <location>
        <begin position="1"/>
        <end position="34"/>
    </location>
</feature>
<protein>
    <submittedName>
        <fullName evidence="2">Uncharacterized protein</fullName>
    </submittedName>
</protein>
<evidence type="ECO:0000313" key="2">
    <source>
        <dbReference type="EMBL" id="GAW92409.1"/>
    </source>
</evidence>
<dbReference type="Proteomes" id="UP000197032">
    <property type="component" value="Unassembled WGS sequence"/>
</dbReference>
<name>A0A1Z5HSA8_9FIRM</name>
<sequence length="34" mass="3922">MEEENGFNRSMERNLKGGKSESMPGFKMTSERKV</sequence>
<reference evidence="3" key="1">
    <citation type="journal article" date="2017" name="Appl. Environ. Microbiol.">
        <title>Genomic analysis of Calderihabitans maritimus KKC1, a thermophilic hydrogenogenic carboxydotrophic bacterium isolated from marine sediment.</title>
        <authorList>
            <person name="Omae K."/>
            <person name="Yoneda Y."/>
            <person name="Fukuyama Y."/>
            <person name="Yoshida T."/>
            <person name="Sako Y."/>
        </authorList>
    </citation>
    <scope>NUCLEOTIDE SEQUENCE [LARGE SCALE GENOMIC DNA]</scope>
    <source>
        <strain evidence="3">KKC1</strain>
    </source>
</reference>
<accession>A0A1Z5HSA8</accession>
<evidence type="ECO:0000256" key="1">
    <source>
        <dbReference type="SAM" id="MobiDB-lite"/>
    </source>
</evidence>
<feature type="compositionally biased region" description="Basic and acidic residues" evidence="1">
    <location>
        <begin position="10"/>
        <end position="19"/>
    </location>
</feature>